<reference evidence="3 4" key="1">
    <citation type="submission" date="2024-10" db="EMBL/GenBank/DDBJ databases">
        <title>The Natural Products Discovery Center: Release of the First 8490 Sequenced Strains for Exploring Actinobacteria Biosynthetic Diversity.</title>
        <authorList>
            <person name="Kalkreuter E."/>
            <person name="Kautsar S.A."/>
            <person name="Yang D."/>
            <person name="Bader C.D."/>
            <person name="Teijaro C.N."/>
            <person name="Fluegel L."/>
            <person name="Davis C.M."/>
            <person name="Simpson J.R."/>
            <person name="Lauterbach L."/>
            <person name="Steele A.D."/>
            <person name="Gui C."/>
            <person name="Meng S."/>
            <person name="Li G."/>
            <person name="Viehrig K."/>
            <person name="Ye F."/>
            <person name="Su P."/>
            <person name="Kiefer A.F."/>
            <person name="Nichols A."/>
            <person name="Cepeda A.J."/>
            <person name="Yan W."/>
            <person name="Fan B."/>
            <person name="Jiang Y."/>
            <person name="Adhikari A."/>
            <person name="Zheng C.-J."/>
            <person name="Schuster L."/>
            <person name="Cowan T.M."/>
            <person name="Smanski M.J."/>
            <person name="Chevrette M.G."/>
            <person name="De Carvalho L.P.S."/>
            <person name="Shen B."/>
        </authorList>
    </citation>
    <scope>NUCLEOTIDE SEQUENCE [LARGE SCALE GENOMIC DNA]</scope>
    <source>
        <strain evidence="3 4">NPDC004119</strain>
    </source>
</reference>
<feature type="transmembrane region" description="Helical" evidence="2">
    <location>
        <begin position="81"/>
        <end position="104"/>
    </location>
</feature>
<feature type="transmembrane region" description="Helical" evidence="2">
    <location>
        <begin position="111"/>
        <end position="129"/>
    </location>
</feature>
<keyword evidence="2" id="KW-0812">Transmembrane</keyword>
<dbReference type="SUPFAM" id="SSF52540">
    <property type="entry name" value="P-loop containing nucleoside triphosphate hydrolases"/>
    <property type="match status" value="1"/>
</dbReference>
<dbReference type="InterPro" id="IPR051162">
    <property type="entry name" value="T4SS_component"/>
</dbReference>
<feature type="region of interest" description="Disordered" evidence="1">
    <location>
        <begin position="1"/>
        <end position="49"/>
    </location>
</feature>
<comment type="caution">
    <text evidence="3">The sequence shown here is derived from an EMBL/GenBank/DDBJ whole genome shotgun (WGS) entry which is preliminary data.</text>
</comment>
<dbReference type="PANTHER" id="PTHR30121:SF6">
    <property type="entry name" value="SLR6007 PROTEIN"/>
    <property type="match status" value="1"/>
</dbReference>
<dbReference type="RefSeq" id="WP_387390109.1">
    <property type="nucleotide sequence ID" value="NZ_JBIAMT010000001.1"/>
</dbReference>
<dbReference type="EMBL" id="JBIAMT010000001">
    <property type="protein sequence ID" value="MFF0495753.1"/>
    <property type="molecule type" value="Genomic_DNA"/>
</dbReference>
<proteinExistence type="predicted"/>
<evidence type="ECO:0008006" key="5">
    <source>
        <dbReference type="Google" id="ProtNLM"/>
    </source>
</evidence>
<dbReference type="Proteomes" id="UP001601442">
    <property type="component" value="Unassembled WGS sequence"/>
</dbReference>
<keyword evidence="2" id="KW-0472">Membrane</keyword>
<keyword evidence="4" id="KW-1185">Reference proteome</keyword>
<accession>A0ABW6NZH0</accession>
<dbReference type="InterPro" id="IPR027417">
    <property type="entry name" value="P-loop_NTPase"/>
</dbReference>
<organism evidence="3 4">
    <name type="scientific">Nocardia aobensis</name>
    <dbReference type="NCBI Taxonomy" id="257277"/>
    <lineage>
        <taxon>Bacteria</taxon>
        <taxon>Bacillati</taxon>
        <taxon>Actinomycetota</taxon>
        <taxon>Actinomycetes</taxon>
        <taxon>Mycobacteriales</taxon>
        <taxon>Nocardiaceae</taxon>
        <taxon>Nocardia</taxon>
    </lineage>
</organism>
<dbReference type="Gene3D" id="3.40.50.300">
    <property type="entry name" value="P-loop containing nucleotide triphosphate hydrolases"/>
    <property type="match status" value="1"/>
</dbReference>
<evidence type="ECO:0000256" key="1">
    <source>
        <dbReference type="SAM" id="MobiDB-lite"/>
    </source>
</evidence>
<keyword evidence="2" id="KW-1133">Transmembrane helix</keyword>
<gene>
    <name evidence="3" type="ORF">ACFYU5_05060</name>
</gene>
<evidence type="ECO:0000313" key="3">
    <source>
        <dbReference type="EMBL" id="MFF0495753.1"/>
    </source>
</evidence>
<dbReference type="PANTHER" id="PTHR30121">
    <property type="entry name" value="UNCHARACTERIZED PROTEIN YJGR-RELATED"/>
    <property type="match status" value="1"/>
</dbReference>
<feature type="region of interest" description="Disordered" evidence="1">
    <location>
        <begin position="655"/>
        <end position="678"/>
    </location>
</feature>
<evidence type="ECO:0000313" key="4">
    <source>
        <dbReference type="Proteomes" id="UP001601442"/>
    </source>
</evidence>
<sequence length="678" mass="73133">MTSDCTPLITPDDCKDAYNPPVPAPMSPAPGSSAPFGNLHPEAPPGTPAPVRHVTDQVDHHITGLHLPDVSAVEHVVANSLVAGVVVVAMLILIIGVASAIPLAPHRLRNFAFGSLVLPVLSVLAGGSWTTPASLLWSGAGQVAAGDFAGVRLMLSLGVPVAMLAATYWWASFVLKTNTVGLKSLARTERMQEALTARRARAAVRAAKLGAPYSAGANIVLGTLADRTDIKTPGLMRELTARHQHWMTVPHKDIKRHQAIIATTGGGKTELIKRHALATFEYEWRAWYRWKDIPKMAAKHPKPQLVLITCKGGQDDLEFGREIARLATAMGVPANEIATVVPGGDRLHIWDMPARDQRAVLGEFLCSGEASTSEGQHFDDLRKRVISLVVDAPIGEPGSHVEFLERLNEHKLKEIWSNAPDVVRQVNALQAEKVPQIDDALIKCSNLFDLLKDDSGNVVFDGGRNIDELSVLFMTVPGLDKDAARSQVAATLRMVMQRAGRKRKDQRRSVTLYLDEASALTTKQGSLGLEEIAERGRSQGVAMVFAGQSPESLAADKWSLDRLLKACAGGVLIGYGENFGELCKHFGSRRVMLPSRHLIKGQRHGDEGQVSVGEKWLVDPDRVRQFETGDFVFAKKGHAFYGRIVPLDTHRLTPLPGTAAAKKSSTEPGIGGAATAAA</sequence>
<protein>
    <recommendedName>
        <fullName evidence="5">TraD/TraG TraM recognition site domain-containing protein</fullName>
    </recommendedName>
</protein>
<feature type="transmembrane region" description="Helical" evidence="2">
    <location>
        <begin position="149"/>
        <end position="171"/>
    </location>
</feature>
<evidence type="ECO:0000256" key="2">
    <source>
        <dbReference type="SAM" id="Phobius"/>
    </source>
</evidence>
<name>A0ABW6NZH0_9NOCA</name>